<dbReference type="EMBL" id="JACTAM010000016">
    <property type="protein sequence ID" value="KAI2654886.1"/>
    <property type="molecule type" value="Genomic_DNA"/>
</dbReference>
<dbReference type="Proteomes" id="UP000830375">
    <property type="component" value="Unassembled WGS sequence"/>
</dbReference>
<feature type="region of interest" description="Disordered" evidence="1">
    <location>
        <begin position="67"/>
        <end position="90"/>
    </location>
</feature>
<comment type="caution">
    <text evidence="2">The sequence shown here is derived from an EMBL/GenBank/DDBJ whole genome shotgun (WGS) entry which is preliminary data.</text>
</comment>
<keyword evidence="3" id="KW-1185">Reference proteome</keyword>
<gene>
    <name evidence="2" type="ORF">H4Q32_017168</name>
</gene>
<name>A0ABQ8LX99_LABRO</name>
<protein>
    <submittedName>
        <fullName evidence="2">Inactive phospholipase C-like protein 2</fullName>
    </submittedName>
</protein>
<evidence type="ECO:0000313" key="2">
    <source>
        <dbReference type="EMBL" id="KAI2654886.1"/>
    </source>
</evidence>
<reference evidence="2 3" key="1">
    <citation type="submission" date="2022-01" db="EMBL/GenBank/DDBJ databases">
        <title>A high-quality chromosome-level genome assembly of rohu carp, Labeo rohita.</title>
        <authorList>
            <person name="Arick M.A. II"/>
            <person name="Hsu C.-Y."/>
            <person name="Magbanua Z."/>
            <person name="Pechanova O."/>
            <person name="Grover C."/>
            <person name="Miller E."/>
            <person name="Thrash A."/>
            <person name="Ezzel L."/>
            <person name="Alam S."/>
            <person name="Benzie J."/>
            <person name="Hamilton M."/>
            <person name="Karsi A."/>
            <person name="Lawrence M.L."/>
            <person name="Peterson D.G."/>
        </authorList>
    </citation>
    <scope>NUCLEOTIDE SEQUENCE [LARGE SCALE GENOMIC DNA]</scope>
    <source>
        <strain evidence="3">BAU-BD-2019</strain>
        <tissue evidence="2">Blood</tissue>
    </source>
</reference>
<evidence type="ECO:0000313" key="3">
    <source>
        <dbReference type="Proteomes" id="UP000830375"/>
    </source>
</evidence>
<sequence>MEFHEKLHDMAMKEGLKGRKLHKSVESFTWNITILKGQADLLKHARAEVLENLKQIHYAALTCNLVKGGTGPSSGSGSGSKGRRSLDVIPETVAEKAVGEDYITDEEN</sequence>
<evidence type="ECO:0000256" key="1">
    <source>
        <dbReference type="SAM" id="MobiDB-lite"/>
    </source>
</evidence>
<accession>A0ABQ8LX99</accession>
<proteinExistence type="predicted"/>
<feature type="compositionally biased region" description="Gly residues" evidence="1">
    <location>
        <begin position="68"/>
        <end position="80"/>
    </location>
</feature>
<organism evidence="2 3">
    <name type="scientific">Labeo rohita</name>
    <name type="common">Indian major carp</name>
    <name type="synonym">Cyprinus rohita</name>
    <dbReference type="NCBI Taxonomy" id="84645"/>
    <lineage>
        <taxon>Eukaryota</taxon>
        <taxon>Metazoa</taxon>
        <taxon>Chordata</taxon>
        <taxon>Craniata</taxon>
        <taxon>Vertebrata</taxon>
        <taxon>Euteleostomi</taxon>
        <taxon>Actinopterygii</taxon>
        <taxon>Neopterygii</taxon>
        <taxon>Teleostei</taxon>
        <taxon>Ostariophysi</taxon>
        <taxon>Cypriniformes</taxon>
        <taxon>Cyprinidae</taxon>
        <taxon>Labeoninae</taxon>
        <taxon>Labeonini</taxon>
        <taxon>Labeo</taxon>
    </lineage>
</organism>